<evidence type="ECO:0000313" key="4">
    <source>
        <dbReference type="Proteomes" id="UP000271098"/>
    </source>
</evidence>
<sequence>MAEISLYPGSPVEVDPEVLRARRQAYQVYQGGDTSVTVDKSGHAETGAWGLWTYEQQCSRTCGGGVQIERRICHGECTGPSTRYVSCNTEDCAAGAKDFRAVQCSEHDDTPLDGNYYMWLPYPGKNKCELT</sequence>
<reference evidence="5" key="1">
    <citation type="submission" date="2016-06" db="UniProtKB">
        <authorList>
            <consortium name="WormBaseParasite"/>
        </authorList>
    </citation>
    <scope>IDENTIFICATION</scope>
</reference>
<dbReference type="InterPro" id="IPR036383">
    <property type="entry name" value="TSP1_rpt_sf"/>
</dbReference>
<dbReference type="InterPro" id="IPR050439">
    <property type="entry name" value="ADAMTS_ADAMTS-like"/>
</dbReference>
<reference evidence="3 4" key="2">
    <citation type="submission" date="2018-11" db="EMBL/GenBank/DDBJ databases">
        <authorList>
            <consortium name="Pathogen Informatics"/>
        </authorList>
    </citation>
    <scope>NUCLEOTIDE SEQUENCE [LARGE SCALE GENOMIC DNA]</scope>
</reference>
<dbReference type="PANTHER" id="PTHR13723:SF281">
    <property type="entry name" value="PAPILIN"/>
    <property type="match status" value="1"/>
</dbReference>
<dbReference type="WBParaSite" id="GPUH_0002308301-mRNA-1">
    <property type="protein sequence ID" value="GPUH_0002308301-mRNA-1"/>
    <property type="gene ID" value="GPUH_0002308301"/>
</dbReference>
<dbReference type="Proteomes" id="UP000271098">
    <property type="component" value="Unassembled WGS sequence"/>
</dbReference>
<evidence type="ECO:0000256" key="2">
    <source>
        <dbReference type="ARBA" id="ARBA00022525"/>
    </source>
</evidence>
<dbReference type="OrthoDB" id="5781878at2759"/>
<evidence type="ECO:0000313" key="3">
    <source>
        <dbReference type="EMBL" id="VDN40913.1"/>
    </source>
</evidence>
<dbReference type="GO" id="GO:0006508">
    <property type="term" value="P:proteolysis"/>
    <property type="evidence" value="ECO:0007669"/>
    <property type="project" value="TreeGrafter"/>
</dbReference>
<dbReference type="GO" id="GO:0004222">
    <property type="term" value="F:metalloendopeptidase activity"/>
    <property type="evidence" value="ECO:0007669"/>
    <property type="project" value="TreeGrafter"/>
</dbReference>
<dbReference type="PANTHER" id="PTHR13723">
    <property type="entry name" value="ADAMTS A DISINTEGRIN AND METALLOPROTEASE WITH THROMBOSPONDIN MOTIFS PROTEASE"/>
    <property type="match status" value="1"/>
</dbReference>
<dbReference type="EMBL" id="UYRT01096686">
    <property type="protein sequence ID" value="VDN40913.1"/>
    <property type="molecule type" value="Genomic_DNA"/>
</dbReference>
<keyword evidence="4" id="KW-1185">Reference proteome</keyword>
<proteinExistence type="predicted"/>
<dbReference type="InterPro" id="IPR000884">
    <property type="entry name" value="TSP1_rpt"/>
</dbReference>
<dbReference type="SUPFAM" id="SSF82895">
    <property type="entry name" value="TSP-1 type 1 repeat"/>
    <property type="match status" value="1"/>
</dbReference>
<dbReference type="GO" id="GO:0031012">
    <property type="term" value="C:extracellular matrix"/>
    <property type="evidence" value="ECO:0007669"/>
    <property type="project" value="TreeGrafter"/>
</dbReference>
<dbReference type="AlphaFoldDB" id="A0A183EQ14"/>
<keyword evidence="2" id="KW-0964">Secreted</keyword>
<dbReference type="GO" id="GO:0005576">
    <property type="term" value="C:extracellular region"/>
    <property type="evidence" value="ECO:0007669"/>
    <property type="project" value="UniProtKB-SubCell"/>
</dbReference>
<evidence type="ECO:0000313" key="5">
    <source>
        <dbReference type="WBParaSite" id="GPUH_0002308301-mRNA-1"/>
    </source>
</evidence>
<dbReference type="SMART" id="SM00209">
    <property type="entry name" value="TSP1"/>
    <property type="match status" value="1"/>
</dbReference>
<dbReference type="Gene3D" id="2.20.100.10">
    <property type="entry name" value="Thrombospondin type-1 (TSP1) repeat"/>
    <property type="match status" value="1"/>
</dbReference>
<evidence type="ECO:0000256" key="1">
    <source>
        <dbReference type="ARBA" id="ARBA00004613"/>
    </source>
</evidence>
<dbReference type="PROSITE" id="PS50092">
    <property type="entry name" value="TSP1"/>
    <property type="match status" value="1"/>
</dbReference>
<protein>
    <submittedName>
        <fullName evidence="5">ADAM_spacer1 domain-containing protein</fullName>
    </submittedName>
</protein>
<dbReference type="Pfam" id="PF00090">
    <property type="entry name" value="TSP_1"/>
    <property type="match status" value="1"/>
</dbReference>
<name>A0A183EQ14_9BILA</name>
<gene>
    <name evidence="3" type="ORF">GPUH_LOCUS23055</name>
</gene>
<accession>A0A183EQ14</accession>
<dbReference type="GO" id="GO:0030198">
    <property type="term" value="P:extracellular matrix organization"/>
    <property type="evidence" value="ECO:0007669"/>
    <property type="project" value="TreeGrafter"/>
</dbReference>
<organism evidence="5">
    <name type="scientific">Gongylonema pulchrum</name>
    <dbReference type="NCBI Taxonomy" id="637853"/>
    <lineage>
        <taxon>Eukaryota</taxon>
        <taxon>Metazoa</taxon>
        <taxon>Ecdysozoa</taxon>
        <taxon>Nematoda</taxon>
        <taxon>Chromadorea</taxon>
        <taxon>Rhabditida</taxon>
        <taxon>Spirurina</taxon>
        <taxon>Spiruromorpha</taxon>
        <taxon>Spiruroidea</taxon>
        <taxon>Gongylonematidae</taxon>
        <taxon>Gongylonema</taxon>
    </lineage>
</organism>
<comment type="subcellular location">
    <subcellularLocation>
        <location evidence="1">Secreted</location>
    </subcellularLocation>
</comment>